<sequence>MEPQKKSTSSRAAISAGVFIALYLAVYVIIGIVCMPVPILFLLMPALVALLAAPIFHIMLARSPSGVPIFIAAVLPSLVLIASGHIPIAPAVSVPAGIVAVLIARAGKYRSFAWNAASHAVFSWNLLGGFVPIWFMRDYFFQDILERGMSSSFCETLYALTPDWVLPAMMVAIVISSILGSLIARKLLAAKLGRAGIL</sequence>
<name>A0A929WWC0_9ACTO</name>
<feature type="transmembrane region" description="Helical" evidence="1">
    <location>
        <begin position="164"/>
        <end position="184"/>
    </location>
</feature>
<keyword evidence="1" id="KW-1133">Transmembrane helix</keyword>
<evidence type="ECO:0000256" key="1">
    <source>
        <dbReference type="SAM" id="Phobius"/>
    </source>
</evidence>
<gene>
    <name evidence="2" type="ORF">HXK09_08640</name>
</gene>
<dbReference type="Pfam" id="PF09605">
    <property type="entry name" value="Trep_Strep"/>
    <property type="match status" value="1"/>
</dbReference>
<evidence type="ECO:0000313" key="3">
    <source>
        <dbReference type="Proteomes" id="UP000759246"/>
    </source>
</evidence>
<proteinExistence type="predicted"/>
<accession>A0A929WWC0</accession>
<dbReference type="InterPro" id="IPR011733">
    <property type="entry name" value="CHP02185_IM"/>
</dbReference>
<feature type="transmembrane region" description="Helical" evidence="1">
    <location>
        <begin position="116"/>
        <end position="135"/>
    </location>
</feature>
<feature type="transmembrane region" description="Helical" evidence="1">
    <location>
        <begin position="12"/>
        <end position="33"/>
    </location>
</feature>
<organism evidence="2 3">
    <name type="scientific">Actinomyces bouchesdurhonensis</name>
    <dbReference type="NCBI Taxonomy" id="1852361"/>
    <lineage>
        <taxon>Bacteria</taxon>
        <taxon>Bacillati</taxon>
        <taxon>Actinomycetota</taxon>
        <taxon>Actinomycetes</taxon>
        <taxon>Actinomycetales</taxon>
        <taxon>Actinomycetaceae</taxon>
        <taxon>Actinomyces</taxon>
    </lineage>
</organism>
<dbReference type="EMBL" id="JABZGF010000354">
    <property type="protein sequence ID" value="MBF0967197.1"/>
    <property type="molecule type" value="Genomic_DNA"/>
</dbReference>
<feature type="transmembrane region" description="Helical" evidence="1">
    <location>
        <begin position="39"/>
        <end position="58"/>
    </location>
</feature>
<dbReference type="NCBIfam" id="TIGR02185">
    <property type="entry name" value="Trep_Strep"/>
    <property type="match status" value="1"/>
</dbReference>
<comment type="caution">
    <text evidence="2">The sequence shown here is derived from an EMBL/GenBank/DDBJ whole genome shotgun (WGS) entry which is preliminary data.</text>
</comment>
<dbReference type="AlphaFoldDB" id="A0A929WWC0"/>
<evidence type="ECO:0000313" key="2">
    <source>
        <dbReference type="EMBL" id="MBF0967197.1"/>
    </source>
</evidence>
<dbReference type="Proteomes" id="UP000759246">
    <property type="component" value="Unassembled WGS sequence"/>
</dbReference>
<feature type="transmembrane region" description="Helical" evidence="1">
    <location>
        <begin position="88"/>
        <end position="104"/>
    </location>
</feature>
<keyword evidence="1" id="KW-0472">Membrane</keyword>
<keyword evidence="1" id="KW-0812">Transmembrane</keyword>
<reference evidence="2" key="1">
    <citation type="submission" date="2020-04" db="EMBL/GenBank/DDBJ databases">
        <title>Deep metagenomics examines the oral microbiome during advanced dental caries in children, revealing novel taxa and co-occurrences with host molecules.</title>
        <authorList>
            <person name="Baker J.L."/>
            <person name="Morton J.T."/>
            <person name="Dinis M."/>
            <person name="Alvarez R."/>
            <person name="Tran N.C."/>
            <person name="Knight R."/>
            <person name="Edlund A."/>
        </authorList>
    </citation>
    <scope>NUCLEOTIDE SEQUENCE</scope>
    <source>
        <strain evidence="2">JCVI_30_bin.13</strain>
    </source>
</reference>
<protein>
    <submittedName>
        <fullName evidence="2">MptD family putative ECF transporter S component</fullName>
    </submittedName>
</protein>